<accession>A0A5S9M868</accession>
<evidence type="ECO:0000313" key="2">
    <source>
        <dbReference type="Proteomes" id="UP000464658"/>
    </source>
</evidence>
<name>A0A5S9M868_BACIA</name>
<reference evidence="1 2" key="1">
    <citation type="submission" date="2019-12" db="EMBL/GenBank/DDBJ databases">
        <title>Full genome sequence of a Bacillus safensis strain isolated from commercially available natto in Indonesia.</title>
        <authorList>
            <person name="Yoshida M."/>
            <person name="Uomi M."/>
            <person name="Waturangi D."/>
            <person name="Ekaputri J.J."/>
            <person name="Setiamarga D.H.E."/>
        </authorList>
    </citation>
    <scope>NUCLEOTIDE SEQUENCE [LARGE SCALE GENOMIC DNA]</scope>
    <source>
        <strain evidence="1 2">IDN1</strain>
    </source>
</reference>
<dbReference type="EMBL" id="AP021906">
    <property type="protein sequence ID" value="BBP89045.1"/>
    <property type="molecule type" value="Genomic_DNA"/>
</dbReference>
<dbReference type="Proteomes" id="UP000464658">
    <property type="component" value="Chromosome"/>
</dbReference>
<evidence type="ECO:0000313" key="1">
    <source>
        <dbReference type="EMBL" id="BBP89045.1"/>
    </source>
</evidence>
<organism evidence="1 2">
    <name type="scientific">Bacillus safensis</name>
    <dbReference type="NCBI Taxonomy" id="561879"/>
    <lineage>
        <taxon>Bacteria</taxon>
        <taxon>Bacillati</taxon>
        <taxon>Bacillota</taxon>
        <taxon>Bacilli</taxon>
        <taxon>Bacillales</taxon>
        <taxon>Bacillaceae</taxon>
        <taxon>Bacillus</taxon>
    </lineage>
</organism>
<dbReference type="AlphaFoldDB" id="A0A5S9M868"/>
<dbReference type="Gene3D" id="1.25.40.80">
    <property type="match status" value="1"/>
</dbReference>
<gene>
    <name evidence="1" type="ORF">BsIDN1_26630</name>
</gene>
<dbReference type="SUPFAM" id="SSF48173">
    <property type="entry name" value="Cryptochrome/photolyase FAD-binding domain"/>
    <property type="match status" value="1"/>
</dbReference>
<dbReference type="InterPro" id="IPR036134">
    <property type="entry name" value="Crypto/Photolyase_FAD-like_sf"/>
</dbReference>
<sequence length="113" mass="13586">MRCSRKFDQIGSHKAMNTLHDFIQKRLTRYHEKRDMPSVFGTSKLSRFLKKTGTISIRTIFYAVHEEALFEDEGRETFIKELAWRDFLPYDLCSLSRNERKRNQFSVSRDEME</sequence>
<proteinExistence type="predicted"/>
<protein>
    <submittedName>
        <fullName evidence="1">Uncharacterized protein</fullName>
    </submittedName>
</protein>